<keyword evidence="3" id="KW-0238">DNA-binding</keyword>
<evidence type="ECO:0000313" key="7">
    <source>
        <dbReference type="Proteomes" id="UP001596112"/>
    </source>
</evidence>
<dbReference type="Gene3D" id="1.10.10.60">
    <property type="entry name" value="Homeodomain-like"/>
    <property type="match status" value="1"/>
</dbReference>
<accession>A0ABW1BJ56</accession>
<comment type="similarity">
    <text evidence="1">Belongs to the SorC transcriptional regulatory family.</text>
</comment>
<feature type="domain" description="Sugar-binding" evidence="5">
    <location>
        <begin position="72"/>
        <end position="324"/>
    </location>
</feature>
<reference evidence="7" key="1">
    <citation type="journal article" date="2019" name="Int. J. Syst. Evol. Microbiol.">
        <title>The Global Catalogue of Microorganisms (GCM) 10K type strain sequencing project: providing services to taxonomists for standard genome sequencing and annotation.</title>
        <authorList>
            <consortium name="The Broad Institute Genomics Platform"/>
            <consortium name="The Broad Institute Genome Sequencing Center for Infectious Disease"/>
            <person name="Wu L."/>
            <person name="Ma J."/>
        </authorList>
    </citation>
    <scope>NUCLEOTIDE SEQUENCE [LARGE SCALE GENOMIC DNA]</scope>
    <source>
        <strain evidence="7">JCM 9918</strain>
    </source>
</reference>
<dbReference type="InterPro" id="IPR007324">
    <property type="entry name" value="Sugar-bd_dom_put"/>
</dbReference>
<dbReference type="PANTHER" id="PTHR34294:SF1">
    <property type="entry name" value="TRANSCRIPTIONAL REGULATOR LSRR"/>
    <property type="match status" value="1"/>
</dbReference>
<proteinExistence type="inferred from homology"/>
<name>A0ABW1BJ56_9ACTN</name>
<keyword evidence="4" id="KW-0804">Transcription</keyword>
<evidence type="ECO:0000256" key="2">
    <source>
        <dbReference type="ARBA" id="ARBA00023015"/>
    </source>
</evidence>
<comment type="caution">
    <text evidence="6">The sequence shown here is derived from an EMBL/GenBank/DDBJ whole genome shotgun (WGS) entry which is preliminary data.</text>
</comment>
<dbReference type="SUPFAM" id="SSF100950">
    <property type="entry name" value="NagB/RpiA/CoA transferase-like"/>
    <property type="match status" value="1"/>
</dbReference>
<dbReference type="PANTHER" id="PTHR34294">
    <property type="entry name" value="TRANSCRIPTIONAL REGULATOR-RELATED"/>
    <property type="match status" value="1"/>
</dbReference>
<dbReference type="Pfam" id="PF04198">
    <property type="entry name" value="Sugar-bind"/>
    <property type="match status" value="1"/>
</dbReference>
<evidence type="ECO:0000256" key="4">
    <source>
        <dbReference type="ARBA" id="ARBA00023163"/>
    </source>
</evidence>
<dbReference type="EMBL" id="JBHSNZ010000061">
    <property type="protein sequence ID" value="MFC5813264.1"/>
    <property type="molecule type" value="Genomic_DNA"/>
</dbReference>
<sequence length="329" mass="34847">MSRVRGVTGHEQVDRVRLIVRVARMYHERGLRQNTIAQQLNLSQAGVSRLLRAAGDLGVVRTVVVPPSGIHSELEDAVAARYRLTDVVITDRGEAAGHPRAVTRALGSAAGSHLETAFRTGDRIGVSAWSRTLPTAVNSVPHRKHPLGGTVVQLTGGPGDPRSQARATRVTSRLADRVGAVPLFAYSPCLADSAEARDAVLRDPVMREVTRAWQHLDVVLVGISAVGPWAAPGASGNAVPEEDLTALRRAGAVGSICRRFFDDDGAHLDTAPGERVVGITAEQLRSVPRRIAVAGGARKYAAIRGAALGGWITALITDLGTGRRLADEP</sequence>
<protein>
    <submittedName>
        <fullName evidence="6">Sugar-binding transcriptional regulator</fullName>
    </submittedName>
</protein>
<dbReference type="Gene3D" id="3.40.50.1360">
    <property type="match status" value="1"/>
</dbReference>
<evidence type="ECO:0000256" key="1">
    <source>
        <dbReference type="ARBA" id="ARBA00010466"/>
    </source>
</evidence>
<dbReference type="InterPro" id="IPR037171">
    <property type="entry name" value="NagB/RpiA_transferase-like"/>
</dbReference>
<gene>
    <name evidence="6" type="ORF">ACFQGO_38175</name>
</gene>
<dbReference type="Proteomes" id="UP001596112">
    <property type="component" value="Unassembled WGS sequence"/>
</dbReference>
<evidence type="ECO:0000313" key="6">
    <source>
        <dbReference type="EMBL" id="MFC5813264.1"/>
    </source>
</evidence>
<organism evidence="6 7">
    <name type="scientific">Streptomyces heilongjiangensis</name>
    <dbReference type="NCBI Taxonomy" id="945052"/>
    <lineage>
        <taxon>Bacteria</taxon>
        <taxon>Bacillati</taxon>
        <taxon>Actinomycetota</taxon>
        <taxon>Actinomycetes</taxon>
        <taxon>Kitasatosporales</taxon>
        <taxon>Streptomycetaceae</taxon>
        <taxon>Streptomyces</taxon>
    </lineage>
</organism>
<evidence type="ECO:0000256" key="3">
    <source>
        <dbReference type="ARBA" id="ARBA00023125"/>
    </source>
</evidence>
<dbReference type="InterPro" id="IPR051054">
    <property type="entry name" value="SorC_transcr_regulators"/>
</dbReference>
<dbReference type="RefSeq" id="WP_272173283.1">
    <property type="nucleotide sequence ID" value="NZ_JAQOSL010000093.1"/>
</dbReference>
<evidence type="ECO:0000259" key="5">
    <source>
        <dbReference type="Pfam" id="PF04198"/>
    </source>
</evidence>
<keyword evidence="7" id="KW-1185">Reference proteome</keyword>
<keyword evidence="2" id="KW-0805">Transcription regulation</keyword>